<dbReference type="InterPro" id="IPR001789">
    <property type="entry name" value="Sig_transdc_resp-reg_receiver"/>
</dbReference>
<organism evidence="8 9">
    <name type="scientific">Limnohabitans planktonicus II-D5</name>
    <dbReference type="NCBI Taxonomy" id="1293045"/>
    <lineage>
        <taxon>Bacteria</taxon>
        <taxon>Pseudomonadati</taxon>
        <taxon>Pseudomonadota</taxon>
        <taxon>Betaproteobacteria</taxon>
        <taxon>Burkholderiales</taxon>
        <taxon>Comamonadaceae</taxon>
        <taxon>Limnohabitans</taxon>
    </lineage>
</organism>
<protein>
    <submittedName>
        <fullName evidence="8">DNA-binding response regulator</fullName>
    </submittedName>
</protein>
<dbReference type="Proteomes" id="UP000037507">
    <property type="component" value="Unassembled WGS sequence"/>
</dbReference>
<dbReference type="PROSITE" id="PS50110">
    <property type="entry name" value="RESPONSE_REGULATORY"/>
    <property type="match status" value="1"/>
</dbReference>
<dbReference type="PRINTS" id="PR00038">
    <property type="entry name" value="HTHLUXR"/>
</dbReference>
<dbReference type="EMBL" id="LFYT02000028">
    <property type="protein sequence ID" value="PVE41517.1"/>
    <property type="molecule type" value="Genomic_DNA"/>
</dbReference>
<dbReference type="SUPFAM" id="SSF52172">
    <property type="entry name" value="CheY-like"/>
    <property type="match status" value="1"/>
</dbReference>
<feature type="domain" description="HTH luxR-type" evidence="6">
    <location>
        <begin position="159"/>
        <end position="224"/>
    </location>
</feature>
<dbReference type="PANTHER" id="PTHR43214">
    <property type="entry name" value="TWO-COMPONENT RESPONSE REGULATOR"/>
    <property type="match status" value="1"/>
</dbReference>
<dbReference type="PROSITE" id="PS00622">
    <property type="entry name" value="HTH_LUXR_1"/>
    <property type="match status" value="1"/>
</dbReference>
<dbReference type="AlphaFoldDB" id="A0A2T7UA18"/>
<feature type="modified residue" description="4-aspartylphosphate" evidence="5">
    <location>
        <position position="68"/>
    </location>
</feature>
<dbReference type="GO" id="GO:0003677">
    <property type="term" value="F:DNA binding"/>
    <property type="evidence" value="ECO:0007669"/>
    <property type="project" value="UniProtKB-KW"/>
</dbReference>
<reference evidence="8" key="1">
    <citation type="submission" date="2017-04" db="EMBL/GenBank/DDBJ databases">
        <title>Unexpected and diverse lifestyles within the genus Limnohabitans.</title>
        <authorList>
            <person name="Kasalicky V."/>
            <person name="Mehrshad M."/>
            <person name="Andrei S.-A."/>
            <person name="Salcher M."/>
            <person name="Kratochvilova H."/>
            <person name="Simek K."/>
            <person name="Ghai R."/>
        </authorList>
    </citation>
    <scope>NUCLEOTIDE SEQUENCE [LARGE SCALE GENOMIC DNA]</scope>
    <source>
        <strain evidence="8">II-D5</strain>
    </source>
</reference>
<dbReference type="CDD" id="cd06170">
    <property type="entry name" value="LuxR_C_like"/>
    <property type="match status" value="1"/>
</dbReference>
<name>A0A2T7UA18_9BURK</name>
<keyword evidence="3 8" id="KW-0238">DNA-binding</keyword>
<keyword evidence="9" id="KW-1185">Reference proteome</keyword>
<dbReference type="STRING" id="1293045.H663_16125"/>
<dbReference type="PANTHER" id="PTHR43214:SF41">
    <property type="entry name" value="NITRATE_NITRITE RESPONSE REGULATOR PROTEIN NARP"/>
    <property type="match status" value="1"/>
</dbReference>
<dbReference type="InterPro" id="IPR016032">
    <property type="entry name" value="Sig_transdc_resp-reg_C-effctor"/>
</dbReference>
<evidence type="ECO:0000256" key="5">
    <source>
        <dbReference type="PROSITE-ProRule" id="PRU00169"/>
    </source>
</evidence>
<dbReference type="RefSeq" id="WP_053175115.1">
    <property type="nucleotide sequence ID" value="NZ_LFYT02000028.1"/>
</dbReference>
<gene>
    <name evidence="8" type="ORF">H663_016670</name>
</gene>
<dbReference type="OrthoDB" id="3623000at2"/>
<dbReference type="InterPro" id="IPR058245">
    <property type="entry name" value="NreC/VraR/RcsB-like_REC"/>
</dbReference>
<comment type="caution">
    <text evidence="8">The sequence shown here is derived from an EMBL/GenBank/DDBJ whole genome shotgun (WGS) entry which is preliminary data.</text>
</comment>
<evidence type="ECO:0000256" key="3">
    <source>
        <dbReference type="ARBA" id="ARBA00023125"/>
    </source>
</evidence>
<dbReference type="Pfam" id="PF00196">
    <property type="entry name" value="GerE"/>
    <property type="match status" value="1"/>
</dbReference>
<keyword evidence="4" id="KW-0804">Transcription</keyword>
<accession>A0A2T7UA18</accession>
<evidence type="ECO:0000256" key="1">
    <source>
        <dbReference type="ARBA" id="ARBA00022553"/>
    </source>
</evidence>
<dbReference type="InterPro" id="IPR000792">
    <property type="entry name" value="Tscrpt_reg_LuxR_C"/>
</dbReference>
<evidence type="ECO:0000259" key="6">
    <source>
        <dbReference type="PROSITE" id="PS50043"/>
    </source>
</evidence>
<dbReference type="InterPro" id="IPR039420">
    <property type="entry name" value="WalR-like"/>
</dbReference>
<evidence type="ECO:0000256" key="4">
    <source>
        <dbReference type="ARBA" id="ARBA00023163"/>
    </source>
</evidence>
<evidence type="ECO:0000313" key="8">
    <source>
        <dbReference type="EMBL" id="PVE41517.1"/>
    </source>
</evidence>
<dbReference type="PROSITE" id="PS50043">
    <property type="entry name" value="HTH_LUXR_2"/>
    <property type="match status" value="1"/>
</dbReference>
<evidence type="ECO:0000313" key="9">
    <source>
        <dbReference type="Proteomes" id="UP000037507"/>
    </source>
</evidence>
<dbReference type="SMART" id="SM00421">
    <property type="entry name" value="HTH_LUXR"/>
    <property type="match status" value="1"/>
</dbReference>
<dbReference type="Pfam" id="PF00072">
    <property type="entry name" value="Response_reg"/>
    <property type="match status" value="1"/>
</dbReference>
<evidence type="ECO:0000256" key="2">
    <source>
        <dbReference type="ARBA" id="ARBA00023015"/>
    </source>
</evidence>
<keyword evidence="2" id="KW-0805">Transcription regulation</keyword>
<dbReference type="GO" id="GO:0000160">
    <property type="term" value="P:phosphorelay signal transduction system"/>
    <property type="evidence" value="ECO:0007669"/>
    <property type="project" value="InterPro"/>
</dbReference>
<feature type="domain" description="Response regulatory" evidence="7">
    <location>
        <begin position="15"/>
        <end position="133"/>
    </location>
</feature>
<evidence type="ECO:0000259" key="7">
    <source>
        <dbReference type="PROSITE" id="PS50110"/>
    </source>
</evidence>
<dbReference type="CDD" id="cd17535">
    <property type="entry name" value="REC_NarL-like"/>
    <property type="match status" value="1"/>
</dbReference>
<dbReference type="InterPro" id="IPR011006">
    <property type="entry name" value="CheY-like_superfamily"/>
</dbReference>
<sequence length="226" mass="25096">MQAYPSNEQTPPLRQLLLVEDNPLFAEQITDAMRGLPERWNVLEFSEGLQAKAFVKVALKPFDLVLVDLGLPDVSGIEVIRACRERFVDMPIVVISVVASESAVLTAIEAGANGYILKDESIEEITKGIEQVLKGVYPLSPRLARYLFKHLSVSSEKPEERLPVKLSPREHETLQGLAQGLSYELVAESMGVTLSTVQSNVRSLYRKLNVKSQSQAVSMARSYQLL</sequence>
<dbReference type="SUPFAM" id="SSF46894">
    <property type="entry name" value="C-terminal effector domain of the bipartite response regulators"/>
    <property type="match status" value="1"/>
</dbReference>
<dbReference type="SMART" id="SM00448">
    <property type="entry name" value="REC"/>
    <property type="match status" value="1"/>
</dbReference>
<keyword evidence="1 5" id="KW-0597">Phosphoprotein</keyword>
<dbReference type="Gene3D" id="3.40.50.2300">
    <property type="match status" value="1"/>
</dbReference>
<proteinExistence type="predicted"/>
<dbReference type="GO" id="GO:0006355">
    <property type="term" value="P:regulation of DNA-templated transcription"/>
    <property type="evidence" value="ECO:0007669"/>
    <property type="project" value="InterPro"/>
</dbReference>